<name>A0AAN7ZQ00_9COLE</name>
<dbReference type="GO" id="GO:0006631">
    <property type="term" value="P:fatty acid metabolic process"/>
    <property type="evidence" value="ECO:0007669"/>
    <property type="project" value="UniProtKB-ARBA"/>
</dbReference>
<dbReference type="InterPro" id="IPR036250">
    <property type="entry name" value="AcylCo_DH-like_C"/>
</dbReference>
<dbReference type="Pfam" id="PF02771">
    <property type="entry name" value="Acyl-CoA_dh_N"/>
    <property type="match status" value="1"/>
</dbReference>
<dbReference type="Proteomes" id="UP001329430">
    <property type="component" value="Chromosome 1"/>
</dbReference>
<accession>A0AAN7ZQ00</accession>
<dbReference type="InterPro" id="IPR013786">
    <property type="entry name" value="AcylCoA_DH/ox_N"/>
</dbReference>
<dbReference type="Pfam" id="PF00441">
    <property type="entry name" value="Acyl-CoA_dh_1"/>
    <property type="match status" value="1"/>
</dbReference>
<dbReference type="EMBL" id="JAVRBK010000001">
    <property type="protein sequence ID" value="KAK5650752.1"/>
    <property type="molecule type" value="Genomic_DNA"/>
</dbReference>
<sequence length="642" mass="72846">MQSLNSISKTSIRLPKLVKSLCKRYSSEHAVKVKEDVVEEMAKRFEKISKITPRIRKKQPQKPPFVKNLFLGIYDTDILTYPQLNSEEMKILEKEIVPVQNCFDNLSPNYFQESFLSPDFIDVLKHLKLFGMRSSQLQNGRELSVTEHCRFNEILSSVPSTVPGLLYNEFLGIHALERAGNDEQKSKYLYQLINGNMLSAFCMSESEIQDISTLSTVAKLNKDKTGWVLNGTKNGVVNGSIARLLIVVAKTATINNEGVRQTKLTAFLVENDFEGITINSSKMLGINGTDVCDITFRDTPIPNDNVLGEVHLAENIVSSLLPEFRLSSGPACSSLIRKILNNLSNHCIHTNMAQMSISETDYVRSIIAEITLSAYATESITYLTAGLLDGYENQDCLMESTIVKIFAGEQAYISALKAMDIVGTSAYKNDHWCSGLLRDALSYRYFNEVGENLRIWITLAGLQHAGKQIQEDIRKLRNPLFHVNDMFKRMWTHRKQKLDNPDLTLRLADYVHPSLCESANHLEYCVLRLQFATEALLARHGQEVQNQHMDLKRLADCLVDIYVMTACLGRASRSYCIGLRNAHYEIMLAGTYCVIAMNEIKRKINQICNGPFVTNDENYRIISKRVFKDGKYPFEHPLTRNY</sequence>
<evidence type="ECO:0000313" key="15">
    <source>
        <dbReference type="Proteomes" id="UP001329430"/>
    </source>
</evidence>
<comment type="caution">
    <text evidence="14">The sequence shown here is derived from an EMBL/GenBank/DDBJ whole genome shotgun (WGS) entry which is preliminary data.</text>
</comment>
<protein>
    <recommendedName>
        <fullName evidence="16">Acyl-CoA dehydrogenase family member 9, mitochondrial</fullName>
    </recommendedName>
</protein>
<evidence type="ECO:0000313" key="14">
    <source>
        <dbReference type="EMBL" id="KAK5650752.1"/>
    </source>
</evidence>
<keyword evidence="6" id="KW-0809">Transit peptide</keyword>
<dbReference type="InterPro" id="IPR006091">
    <property type="entry name" value="Acyl-CoA_Oxase/DH_mid-dom"/>
</dbReference>
<organism evidence="14 15">
    <name type="scientific">Pyrocoelia pectoralis</name>
    <dbReference type="NCBI Taxonomy" id="417401"/>
    <lineage>
        <taxon>Eukaryota</taxon>
        <taxon>Metazoa</taxon>
        <taxon>Ecdysozoa</taxon>
        <taxon>Arthropoda</taxon>
        <taxon>Hexapoda</taxon>
        <taxon>Insecta</taxon>
        <taxon>Pterygota</taxon>
        <taxon>Neoptera</taxon>
        <taxon>Endopterygota</taxon>
        <taxon>Coleoptera</taxon>
        <taxon>Polyphaga</taxon>
        <taxon>Elateriformia</taxon>
        <taxon>Elateroidea</taxon>
        <taxon>Lampyridae</taxon>
        <taxon>Lampyrinae</taxon>
        <taxon>Pyrocoelia</taxon>
    </lineage>
</organism>
<feature type="domain" description="ACAD9/ACADV-like C-terminal" evidence="13">
    <location>
        <begin position="513"/>
        <end position="631"/>
    </location>
</feature>
<dbReference type="PANTHER" id="PTHR43884:SF9">
    <property type="entry name" value="COMPLEX I ASSEMBLY FACTOR ACAD9, MITOCHONDRIAL"/>
    <property type="match status" value="1"/>
</dbReference>
<dbReference type="Pfam" id="PF21343">
    <property type="entry name" value="ACAD9-ACADV_C"/>
    <property type="match status" value="1"/>
</dbReference>
<feature type="domain" description="Acyl-CoA oxidase/dehydrogenase middle" evidence="11">
    <location>
        <begin position="201"/>
        <end position="298"/>
    </location>
</feature>
<keyword evidence="15" id="KW-1185">Reference proteome</keyword>
<comment type="cofactor">
    <cofactor evidence="1 9">
        <name>FAD</name>
        <dbReference type="ChEBI" id="CHEBI:57692"/>
    </cofactor>
</comment>
<evidence type="ECO:0000256" key="4">
    <source>
        <dbReference type="ARBA" id="ARBA00022630"/>
    </source>
</evidence>
<dbReference type="AlphaFoldDB" id="A0AAN7ZQ00"/>
<evidence type="ECO:0000256" key="3">
    <source>
        <dbReference type="ARBA" id="ARBA00009347"/>
    </source>
</evidence>
<comment type="subcellular location">
    <subcellularLocation>
        <location evidence="2">Mitochondrion</location>
    </subcellularLocation>
</comment>
<evidence type="ECO:0000259" key="11">
    <source>
        <dbReference type="Pfam" id="PF02770"/>
    </source>
</evidence>
<reference evidence="14 15" key="1">
    <citation type="journal article" date="2024" name="Insects">
        <title>An Improved Chromosome-Level Genome Assembly of the Firefly Pyrocoelia pectoralis.</title>
        <authorList>
            <person name="Fu X."/>
            <person name="Meyer-Rochow V.B."/>
            <person name="Ballantyne L."/>
            <person name="Zhu X."/>
        </authorList>
    </citation>
    <scope>NUCLEOTIDE SEQUENCE [LARGE SCALE GENOMIC DNA]</scope>
    <source>
        <strain evidence="14">XCY_ONT2</strain>
    </source>
</reference>
<dbReference type="SUPFAM" id="SSF47203">
    <property type="entry name" value="Acyl-CoA dehydrogenase C-terminal domain-like"/>
    <property type="match status" value="1"/>
</dbReference>
<evidence type="ECO:0000256" key="7">
    <source>
        <dbReference type="ARBA" id="ARBA00023002"/>
    </source>
</evidence>
<keyword evidence="7 9" id="KW-0560">Oxidoreductase</keyword>
<feature type="domain" description="Acyl-CoA dehydrogenase/oxidase C-terminal" evidence="10">
    <location>
        <begin position="317"/>
        <end position="446"/>
    </location>
</feature>
<dbReference type="InterPro" id="IPR049448">
    <property type="entry name" value="ACAD9/ACADV-like_C"/>
</dbReference>
<dbReference type="InterPro" id="IPR037069">
    <property type="entry name" value="AcylCoA_DH/ox_N_sf"/>
</dbReference>
<keyword evidence="8" id="KW-0496">Mitochondrion</keyword>
<feature type="domain" description="Acyl-CoA dehydrogenase/oxidase N-terminal" evidence="12">
    <location>
        <begin position="92"/>
        <end position="195"/>
    </location>
</feature>
<keyword evidence="4 9" id="KW-0285">Flavoprotein</keyword>
<dbReference type="GO" id="GO:0003995">
    <property type="term" value="F:acyl-CoA dehydrogenase activity"/>
    <property type="evidence" value="ECO:0007669"/>
    <property type="project" value="TreeGrafter"/>
</dbReference>
<dbReference type="Pfam" id="PF02770">
    <property type="entry name" value="Acyl-CoA_dh_M"/>
    <property type="match status" value="1"/>
</dbReference>
<keyword evidence="5 9" id="KW-0274">FAD</keyword>
<evidence type="ECO:0000256" key="2">
    <source>
        <dbReference type="ARBA" id="ARBA00004173"/>
    </source>
</evidence>
<evidence type="ECO:0000256" key="1">
    <source>
        <dbReference type="ARBA" id="ARBA00001974"/>
    </source>
</evidence>
<proteinExistence type="inferred from homology"/>
<dbReference type="InterPro" id="IPR046373">
    <property type="entry name" value="Acyl-CoA_Oxase/DH_mid-dom_sf"/>
</dbReference>
<gene>
    <name evidence="14" type="ORF">RI129_001781</name>
</gene>
<evidence type="ECO:0000256" key="8">
    <source>
        <dbReference type="ARBA" id="ARBA00023128"/>
    </source>
</evidence>
<dbReference type="InterPro" id="IPR009075">
    <property type="entry name" value="AcylCo_DH/oxidase_C"/>
</dbReference>
<comment type="similarity">
    <text evidence="3 9">Belongs to the acyl-CoA dehydrogenase family.</text>
</comment>
<evidence type="ECO:0000259" key="12">
    <source>
        <dbReference type="Pfam" id="PF02771"/>
    </source>
</evidence>
<dbReference type="SUPFAM" id="SSF56645">
    <property type="entry name" value="Acyl-CoA dehydrogenase NM domain-like"/>
    <property type="match status" value="1"/>
</dbReference>
<dbReference type="Gene3D" id="1.10.540.10">
    <property type="entry name" value="Acyl-CoA dehydrogenase/oxidase, N-terminal domain"/>
    <property type="match status" value="1"/>
</dbReference>
<evidence type="ECO:0000259" key="10">
    <source>
        <dbReference type="Pfam" id="PF00441"/>
    </source>
</evidence>
<evidence type="ECO:0000256" key="5">
    <source>
        <dbReference type="ARBA" id="ARBA00022827"/>
    </source>
</evidence>
<evidence type="ECO:0008006" key="16">
    <source>
        <dbReference type="Google" id="ProtNLM"/>
    </source>
</evidence>
<dbReference type="InterPro" id="IPR009100">
    <property type="entry name" value="AcylCoA_DH/oxidase_NM_dom_sf"/>
</dbReference>
<dbReference type="PANTHER" id="PTHR43884">
    <property type="entry name" value="ACYL-COA DEHYDROGENASE"/>
    <property type="match status" value="1"/>
</dbReference>
<evidence type="ECO:0000256" key="9">
    <source>
        <dbReference type="RuleBase" id="RU362125"/>
    </source>
</evidence>
<dbReference type="GO" id="GO:0005739">
    <property type="term" value="C:mitochondrion"/>
    <property type="evidence" value="ECO:0007669"/>
    <property type="project" value="UniProtKB-SubCell"/>
</dbReference>
<dbReference type="Gene3D" id="2.40.110.10">
    <property type="entry name" value="Butyryl-CoA Dehydrogenase, subunit A, domain 2"/>
    <property type="match status" value="1"/>
</dbReference>
<evidence type="ECO:0000256" key="6">
    <source>
        <dbReference type="ARBA" id="ARBA00022946"/>
    </source>
</evidence>
<evidence type="ECO:0000259" key="13">
    <source>
        <dbReference type="Pfam" id="PF21343"/>
    </source>
</evidence>
<dbReference type="Gene3D" id="1.20.140.10">
    <property type="entry name" value="Butyryl-CoA Dehydrogenase, subunit A, domain 3"/>
    <property type="match status" value="2"/>
</dbReference>
<dbReference type="GO" id="GO:0050660">
    <property type="term" value="F:flavin adenine dinucleotide binding"/>
    <property type="evidence" value="ECO:0007669"/>
    <property type="project" value="InterPro"/>
</dbReference>